<gene>
    <name evidence="7" type="primary">lptC</name>
    <name evidence="7" type="ORF">DC346_11900</name>
</gene>
<dbReference type="EMBL" id="QEWH01000069">
    <property type="protein sequence ID" value="RBA45418.1"/>
    <property type="molecule type" value="Genomic_DNA"/>
</dbReference>
<protein>
    <submittedName>
        <fullName evidence="7">LPS export ABC transporter periplasmic protein LptC</fullName>
    </submittedName>
</protein>
<sequence>MDTRVLYVVAVVVASISGGYYYYSGKAKKLDVESAKNMTYSAHGVHLTQTDEQGNLYVRAEIKQLEQNMQSKTSQLDQLNAVMFKQGKPDATFYAKQAKGYDDNTKIVLMGDVVATKLSDQGNKMEFRTDELTGYPKTRELETQHQVTVQSPNSAFVSQGLKANLNNGHYEFFKVRGKYAPNS</sequence>
<name>A0A365PH79_ACIJU</name>
<evidence type="ECO:0000256" key="5">
    <source>
        <dbReference type="ARBA" id="ARBA00023136"/>
    </source>
</evidence>
<evidence type="ECO:0000313" key="8">
    <source>
        <dbReference type="Proteomes" id="UP000253688"/>
    </source>
</evidence>
<keyword evidence="1" id="KW-1003">Cell membrane</keyword>
<comment type="caution">
    <text evidence="7">The sequence shown here is derived from an EMBL/GenBank/DDBJ whole genome shotgun (WGS) entry which is preliminary data.</text>
</comment>
<dbReference type="PANTHER" id="PTHR37481">
    <property type="entry name" value="LIPOPOLYSACCHARIDE EXPORT SYSTEM PROTEIN LPTC"/>
    <property type="match status" value="1"/>
</dbReference>
<keyword evidence="5 6" id="KW-0472">Membrane</keyword>
<keyword evidence="3 6" id="KW-0812">Transmembrane</keyword>
<accession>A0A365PH79</accession>
<dbReference type="Proteomes" id="UP000253688">
    <property type="component" value="Unassembled WGS sequence"/>
</dbReference>
<dbReference type="InterPro" id="IPR026265">
    <property type="entry name" value="LptC"/>
</dbReference>
<evidence type="ECO:0000256" key="4">
    <source>
        <dbReference type="ARBA" id="ARBA00022989"/>
    </source>
</evidence>
<feature type="transmembrane region" description="Helical" evidence="6">
    <location>
        <begin position="6"/>
        <end position="23"/>
    </location>
</feature>
<dbReference type="GO" id="GO:0015221">
    <property type="term" value="F:lipopolysaccharide transmembrane transporter activity"/>
    <property type="evidence" value="ECO:0007669"/>
    <property type="project" value="InterPro"/>
</dbReference>
<evidence type="ECO:0000313" key="7">
    <source>
        <dbReference type="EMBL" id="RBA45418.1"/>
    </source>
</evidence>
<proteinExistence type="predicted"/>
<dbReference type="RefSeq" id="WP_112986827.1">
    <property type="nucleotide sequence ID" value="NZ_CP131470.1"/>
</dbReference>
<dbReference type="GO" id="GO:0017089">
    <property type="term" value="F:glycolipid transfer activity"/>
    <property type="evidence" value="ECO:0007669"/>
    <property type="project" value="TreeGrafter"/>
</dbReference>
<keyword evidence="4 6" id="KW-1133">Transmembrane helix</keyword>
<dbReference type="Pfam" id="PF06835">
    <property type="entry name" value="LptC"/>
    <property type="match status" value="1"/>
</dbReference>
<dbReference type="GO" id="GO:0005886">
    <property type="term" value="C:plasma membrane"/>
    <property type="evidence" value="ECO:0007669"/>
    <property type="project" value="InterPro"/>
</dbReference>
<organism evidence="7 8">
    <name type="scientific">Acinetobacter junii</name>
    <dbReference type="NCBI Taxonomy" id="40215"/>
    <lineage>
        <taxon>Bacteria</taxon>
        <taxon>Pseudomonadati</taxon>
        <taxon>Pseudomonadota</taxon>
        <taxon>Gammaproteobacteria</taxon>
        <taxon>Moraxellales</taxon>
        <taxon>Moraxellaceae</taxon>
        <taxon>Acinetobacter</taxon>
    </lineage>
</organism>
<evidence type="ECO:0000256" key="6">
    <source>
        <dbReference type="SAM" id="Phobius"/>
    </source>
</evidence>
<dbReference type="NCBIfam" id="TIGR04409">
    <property type="entry name" value="LptC_YrbK"/>
    <property type="match status" value="1"/>
</dbReference>
<dbReference type="AlphaFoldDB" id="A0A365PH79"/>
<dbReference type="InterPro" id="IPR010664">
    <property type="entry name" value="LipoPS_assembly_LptC-rel"/>
</dbReference>
<dbReference type="STRING" id="40215.BVL33_07300"/>
<keyword evidence="2" id="KW-0997">Cell inner membrane</keyword>
<dbReference type="GO" id="GO:0030288">
    <property type="term" value="C:outer membrane-bounded periplasmic space"/>
    <property type="evidence" value="ECO:0007669"/>
    <property type="project" value="TreeGrafter"/>
</dbReference>
<dbReference type="InterPro" id="IPR052363">
    <property type="entry name" value="LPS_export_LptC"/>
</dbReference>
<dbReference type="Gene3D" id="2.60.450.10">
    <property type="entry name" value="Lipopolysaccharide (LPS) transport protein A like domain"/>
    <property type="match status" value="1"/>
</dbReference>
<dbReference type="PANTHER" id="PTHR37481:SF1">
    <property type="entry name" value="LIPOPOLYSACCHARIDE EXPORT SYSTEM PROTEIN LPTC"/>
    <property type="match status" value="1"/>
</dbReference>
<evidence type="ECO:0000256" key="3">
    <source>
        <dbReference type="ARBA" id="ARBA00022692"/>
    </source>
</evidence>
<evidence type="ECO:0000256" key="2">
    <source>
        <dbReference type="ARBA" id="ARBA00022519"/>
    </source>
</evidence>
<evidence type="ECO:0000256" key="1">
    <source>
        <dbReference type="ARBA" id="ARBA00022475"/>
    </source>
</evidence>
<reference evidence="7 8" key="1">
    <citation type="submission" date="2018-04" db="EMBL/GenBank/DDBJ databases">
        <title>Acinetobacter junii Genome sequencing and assembly.</title>
        <authorList>
            <person name="Su J."/>
            <person name="Rensing C."/>
            <person name="Mazhar H.S."/>
        </authorList>
    </citation>
    <scope>NUCLEOTIDE SEQUENCE [LARGE SCALE GENOMIC DNA]</scope>
    <source>
        <strain evidence="7 8">SC22</strain>
    </source>
</reference>